<accession>A0ABU0CY79</accession>
<dbReference type="Proteomes" id="UP001232445">
    <property type="component" value="Unassembled WGS sequence"/>
</dbReference>
<keyword evidence="3" id="KW-1185">Reference proteome</keyword>
<protein>
    <submittedName>
        <fullName evidence="2">CBS domain containing-hemolysin-like protein</fullName>
    </submittedName>
</protein>
<evidence type="ECO:0000313" key="2">
    <source>
        <dbReference type="EMBL" id="MDQ0341103.1"/>
    </source>
</evidence>
<sequence length="59" mass="7127">MYHTLGGWLVEEFQRVPQKGEQLYYENLLLTIEEAESRRIRKVRVEIREFPPSETKAYV</sequence>
<dbReference type="RefSeq" id="WP_307343789.1">
    <property type="nucleotide sequence ID" value="NZ_JAUSUQ010000032.1"/>
</dbReference>
<evidence type="ECO:0000259" key="1">
    <source>
        <dbReference type="Pfam" id="PF03471"/>
    </source>
</evidence>
<dbReference type="EMBL" id="JAUSUQ010000032">
    <property type="protein sequence ID" value="MDQ0341103.1"/>
    <property type="molecule type" value="Genomic_DNA"/>
</dbReference>
<dbReference type="Pfam" id="PF03471">
    <property type="entry name" value="CorC_HlyC"/>
    <property type="match status" value="1"/>
</dbReference>
<gene>
    <name evidence="2" type="ORF">J2S00_003947</name>
</gene>
<name>A0ABU0CY79_9BACI</name>
<organism evidence="2 3">
    <name type="scientific">Caldalkalibacillus uzonensis</name>
    <dbReference type="NCBI Taxonomy" id="353224"/>
    <lineage>
        <taxon>Bacteria</taxon>
        <taxon>Bacillati</taxon>
        <taxon>Bacillota</taxon>
        <taxon>Bacilli</taxon>
        <taxon>Bacillales</taxon>
        <taxon>Bacillaceae</taxon>
        <taxon>Caldalkalibacillus</taxon>
    </lineage>
</organism>
<feature type="domain" description="Transporter-associated" evidence="1">
    <location>
        <begin position="2"/>
        <end position="47"/>
    </location>
</feature>
<dbReference type="SUPFAM" id="SSF56176">
    <property type="entry name" value="FAD-binding/transporter-associated domain-like"/>
    <property type="match status" value="1"/>
</dbReference>
<dbReference type="InterPro" id="IPR016169">
    <property type="entry name" value="FAD-bd_PCMH_sub2"/>
</dbReference>
<evidence type="ECO:0000313" key="3">
    <source>
        <dbReference type="Proteomes" id="UP001232445"/>
    </source>
</evidence>
<dbReference type="InterPro" id="IPR005170">
    <property type="entry name" value="Transptr-assoc_dom"/>
</dbReference>
<reference evidence="2 3" key="1">
    <citation type="submission" date="2023-07" db="EMBL/GenBank/DDBJ databases">
        <title>Genomic Encyclopedia of Type Strains, Phase IV (KMG-IV): sequencing the most valuable type-strain genomes for metagenomic binning, comparative biology and taxonomic classification.</title>
        <authorList>
            <person name="Goeker M."/>
        </authorList>
    </citation>
    <scope>NUCLEOTIDE SEQUENCE [LARGE SCALE GENOMIC DNA]</scope>
    <source>
        <strain evidence="2 3">DSM 17740</strain>
    </source>
</reference>
<comment type="caution">
    <text evidence="2">The sequence shown here is derived from an EMBL/GenBank/DDBJ whole genome shotgun (WGS) entry which is preliminary data.</text>
</comment>
<dbReference type="Gene3D" id="3.30.465.10">
    <property type="match status" value="1"/>
</dbReference>
<proteinExistence type="predicted"/>
<dbReference type="InterPro" id="IPR036318">
    <property type="entry name" value="FAD-bd_PCMH-like_sf"/>
</dbReference>